<proteinExistence type="predicted"/>
<dbReference type="EMBL" id="CP129118">
    <property type="protein sequence ID" value="WOV88952.1"/>
    <property type="molecule type" value="Genomic_DNA"/>
</dbReference>
<feature type="transmembrane region" description="Helical" evidence="5">
    <location>
        <begin position="150"/>
        <end position="176"/>
    </location>
</feature>
<evidence type="ECO:0000259" key="6">
    <source>
        <dbReference type="Pfam" id="PF04893"/>
    </source>
</evidence>
<accession>A0ABZ0L9J4</accession>
<evidence type="ECO:0000256" key="3">
    <source>
        <dbReference type="ARBA" id="ARBA00022989"/>
    </source>
</evidence>
<sequence>MQTIEKQGNDQVESLNMWKSIWLHPRKTVRYAVEHKTWRFVMMIALIIGVFTVLDQASSNDLGETMGIGQIILIALIGGPILGVISLFIGSGVLHLLSLMFGGRGTFADTRMAFTVSNLILIVSGLIWIPDLLINGKGMFVSEYDFSLFQGVWLVVSLILNFALGIWATVSMIGAIAEVHKFAIWKAVLVVLLPVTLLIIFIFVIVLLTVPFFFI</sequence>
<evidence type="ECO:0000256" key="2">
    <source>
        <dbReference type="ARBA" id="ARBA00022692"/>
    </source>
</evidence>
<evidence type="ECO:0000256" key="4">
    <source>
        <dbReference type="ARBA" id="ARBA00023136"/>
    </source>
</evidence>
<gene>
    <name evidence="7" type="ORF">QWT69_07565</name>
</gene>
<evidence type="ECO:0000256" key="5">
    <source>
        <dbReference type="SAM" id="Phobius"/>
    </source>
</evidence>
<feature type="transmembrane region" description="Helical" evidence="5">
    <location>
        <begin position="71"/>
        <end position="100"/>
    </location>
</feature>
<dbReference type="InterPro" id="IPR006977">
    <property type="entry name" value="Yip1_dom"/>
</dbReference>
<reference evidence="7 8" key="1">
    <citation type="submission" date="2023-06" db="EMBL/GenBank/DDBJ databases">
        <title>Sporosarcina sp. nov., isolated from Korean tranditional fermented seafood 'Jeotgal'.</title>
        <authorList>
            <person name="Yang A.I."/>
            <person name="Shin N.-R."/>
        </authorList>
    </citation>
    <scope>NUCLEOTIDE SEQUENCE [LARGE SCALE GENOMIC DNA]</scope>
    <source>
        <strain evidence="7 8">T2O-4</strain>
    </source>
</reference>
<dbReference type="Proteomes" id="UP001303902">
    <property type="component" value="Chromosome"/>
</dbReference>
<keyword evidence="8" id="KW-1185">Reference proteome</keyword>
<organism evidence="7 8">
    <name type="scientific">Sporosarcina oncorhynchi</name>
    <dbReference type="NCBI Taxonomy" id="3056444"/>
    <lineage>
        <taxon>Bacteria</taxon>
        <taxon>Bacillati</taxon>
        <taxon>Bacillota</taxon>
        <taxon>Bacilli</taxon>
        <taxon>Bacillales</taxon>
        <taxon>Caryophanaceae</taxon>
        <taxon>Sporosarcina</taxon>
    </lineage>
</organism>
<evidence type="ECO:0000256" key="1">
    <source>
        <dbReference type="ARBA" id="ARBA00004141"/>
    </source>
</evidence>
<name>A0ABZ0L9J4_9BACL</name>
<evidence type="ECO:0000313" key="7">
    <source>
        <dbReference type="EMBL" id="WOV88952.1"/>
    </source>
</evidence>
<protein>
    <submittedName>
        <fullName evidence="7">Yip1 family protein</fullName>
    </submittedName>
</protein>
<dbReference type="RefSeq" id="WP_317970532.1">
    <property type="nucleotide sequence ID" value="NZ_CP129118.1"/>
</dbReference>
<feature type="transmembrane region" description="Helical" evidence="5">
    <location>
        <begin position="40"/>
        <end position="59"/>
    </location>
</feature>
<evidence type="ECO:0000313" key="8">
    <source>
        <dbReference type="Proteomes" id="UP001303902"/>
    </source>
</evidence>
<dbReference type="Pfam" id="PF04893">
    <property type="entry name" value="Yip1"/>
    <property type="match status" value="1"/>
</dbReference>
<feature type="transmembrane region" description="Helical" evidence="5">
    <location>
        <begin position="112"/>
        <end position="130"/>
    </location>
</feature>
<comment type="subcellular location">
    <subcellularLocation>
        <location evidence="1">Membrane</location>
        <topology evidence="1">Multi-pass membrane protein</topology>
    </subcellularLocation>
</comment>
<feature type="transmembrane region" description="Helical" evidence="5">
    <location>
        <begin position="188"/>
        <end position="214"/>
    </location>
</feature>
<keyword evidence="2 5" id="KW-0812">Transmembrane</keyword>
<keyword evidence="3 5" id="KW-1133">Transmembrane helix</keyword>
<feature type="domain" description="Yip1" evidence="6">
    <location>
        <begin position="20"/>
        <end position="204"/>
    </location>
</feature>
<keyword evidence="4 5" id="KW-0472">Membrane</keyword>